<dbReference type="Proteomes" id="UP000553016">
    <property type="component" value="Unassembled WGS sequence"/>
</dbReference>
<evidence type="ECO:0000313" key="3">
    <source>
        <dbReference type="Proteomes" id="UP000553016"/>
    </source>
</evidence>
<organism evidence="2 3">
    <name type="scientific">Listeria booriae</name>
    <dbReference type="NCBI Taxonomy" id="1552123"/>
    <lineage>
        <taxon>Bacteria</taxon>
        <taxon>Bacillati</taxon>
        <taxon>Bacillota</taxon>
        <taxon>Bacilli</taxon>
        <taxon>Bacillales</taxon>
        <taxon>Listeriaceae</taxon>
        <taxon>Listeria</taxon>
    </lineage>
</organism>
<proteinExistence type="predicted"/>
<protein>
    <recommendedName>
        <fullName evidence="1">YqzN/YkzM domain-containing protein</fullName>
    </recommendedName>
</protein>
<dbReference type="InterPro" id="IPR058869">
    <property type="entry name" value="YqzN_YkzM"/>
</dbReference>
<evidence type="ECO:0000259" key="1">
    <source>
        <dbReference type="Pfam" id="PF26160"/>
    </source>
</evidence>
<sequence length="73" mass="8191">MESAPVVAEETAFLIDELRAQSRKVFGVRSEIVDGALFEYTGDKITKTDAKALITKFLREKAEKEEKEVKDNG</sequence>
<dbReference type="AlphaFoldDB" id="A0A842F388"/>
<dbReference type="Pfam" id="PF26160">
    <property type="entry name" value="YqzN_YkzM"/>
    <property type="match status" value="1"/>
</dbReference>
<dbReference type="EMBL" id="JAARZA010000008">
    <property type="protein sequence ID" value="MBC2241815.1"/>
    <property type="molecule type" value="Genomic_DNA"/>
</dbReference>
<name>A0A842F388_9LIST</name>
<comment type="caution">
    <text evidence="2">The sequence shown here is derived from an EMBL/GenBank/DDBJ whole genome shotgun (WGS) entry which is preliminary data.</text>
</comment>
<gene>
    <name evidence="2" type="ORF">HCB35_15165</name>
</gene>
<evidence type="ECO:0000313" key="2">
    <source>
        <dbReference type="EMBL" id="MBC2241815.1"/>
    </source>
</evidence>
<feature type="domain" description="YqzN/YkzM" evidence="1">
    <location>
        <begin position="10"/>
        <end position="61"/>
    </location>
</feature>
<reference evidence="2 3" key="1">
    <citation type="submission" date="2020-03" db="EMBL/GenBank/DDBJ databases">
        <title>Soil Listeria distribution.</title>
        <authorList>
            <person name="Liao J."/>
            <person name="Wiedmann M."/>
        </authorList>
    </citation>
    <scope>NUCLEOTIDE SEQUENCE [LARGE SCALE GENOMIC DNA]</scope>
    <source>
        <strain evidence="2 3">FSL L7-0149</strain>
    </source>
</reference>
<accession>A0A842F388</accession>